<dbReference type="PANTHER" id="PTHR32432">
    <property type="entry name" value="CELL DIVISION PROTEIN FTSA-RELATED"/>
    <property type="match status" value="1"/>
</dbReference>
<dbReference type="PANTHER" id="PTHR32432:SF13">
    <property type="entry name" value="ETHANOLAMINE AMMONIA-LYASE REACTIVASE EUTA"/>
    <property type="match status" value="1"/>
</dbReference>
<proteinExistence type="predicted"/>
<accession>A0A1T5IFQ1</accession>
<keyword evidence="2" id="KW-1185">Reference proteome</keyword>
<dbReference type="EMBL" id="FUZT01000001">
    <property type="protein sequence ID" value="SKC37920.1"/>
    <property type="molecule type" value="Genomic_DNA"/>
</dbReference>
<dbReference type="RefSeq" id="WP_079488830.1">
    <property type="nucleotide sequence ID" value="NZ_FUZT01000001.1"/>
</dbReference>
<dbReference type="OrthoDB" id="1542at2"/>
<keyword evidence="1" id="KW-0456">Lyase</keyword>
<dbReference type="Gene3D" id="3.30.420.40">
    <property type="match status" value="1"/>
</dbReference>
<evidence type="ECO:0000313" key="1">
    <source>
        <dbReference type="EMBL" id="SKC37920.1"/>
    </source>
</evidence>
<dbReference type="AlphaFoldDB" id="A0A1T5IFQ1"/>
<dbReference type="InterPro" id="IPR043129">
    <property type="entry name" value="ATPase_NBD"/>
</dbReference>
<organism evidence="1 2">
    <name type="scientific">Maledivibacter halophilus</name>
    <dbReference type="NCBI Taxonomy" id="36842"/>
    <lineage>
        <taxon>Bacteria</taxon>
        <taxon>Bacillati</taxon>
        <taxon>Bacillota</taxon>
        <taxon>Clostridia</taxon>
        <taxon>Peptostreptococcales</taxon>
        <taxon>Caminicellaceae</taxon>
        <taxon>Maledivibacter</taxon>
    </lineage>
</organism>
<protein>
    <submittedName>
        <fullName evidence="1">Reactivating factor of Adenosylcobalamin-dependent ethanolamine ammonia lyase</fullName>
    </submittedName>
</protein>
<sequence length="478" mass="52167">MKEHILSVGIDIGTSTTQLVFSRITIDNTASMASVPRIKIIDKEVIYKSDIYFTPLTSPTSINGKKVRKIMENEYRKANISPKDVGTGAVIITGETARKENAEEVLNILSGLAGDFVVATAGPSLEGIIAGKGANAAKISKEKSCVIANLDIGGGTTNIAIFKNGEVIDTACLDIGGRLIKLDKETLESIYIAPKIEKLAESMNLKIFEGEKMTLENLRKITSRMSKILEEVIGIRAMTPQLQLMLTGNDLRRDYDIDYVSFSGGVADCIYEKNVENFFKYGDIGIILGQSIKDSNIVKKKNILKAAETIRATVVGAGSHTTDISGSTITIDENVLPLKNIPILKLDEEEEKLPLNQLKERIANKVNWFRLENDKQQVALAIKGVKNISFDGVQELSKCIIDGMKGILHIKAPLIIIVEKDIAKVLGQTIKAYLPHNKDVVCIDSVTVENGDYVDIGKSIANGKVVPVVVKTLLFSHK</sequence>
<dbReference type="NCBIfam" id="NF007992">
    <property type="entry name" value="PRK10719.1-3"/>
    <property type="match status" value="1"/>
</dbReference>
<dbReference type="Proteomes" id="UP000190285">
    <property type="component" value="Unassembled WGS sequence"/>
</dbReference>
<dbReference type="GO" id="GO:0016829">
    <property type="term" value="F:lyase activity"/>
    <property type="evidence" value="ECO:0007669"/>
    <property type="project" value="UniProtKB-KW"/>
</dbReference>
<name>A0A1T5IFQ1_9FIRM</name>
<dbReference type="STRING" id="36842.SAMN02194393_00325"/>
<dbReference type="Pfam" id="PF06277">
    <property type="entry name" value="EutA"/>
    <property type="match status" value="1"/>
</dbReference>
<dbReference type="InterPro" id="IPR050696">
    <property type="entry name" value="FtsA/MreB"/>
</dbReference>
<dbReference type="SUPFAM" id="SSF53067">
    <property type="entry name" value="Actin-like ATPase domain"/>
    <property type="match status" value="1"/>
</dbReference>
<reference evidence="1 2" key="1">
    <citation type="submission" date="2017-02" db="EMBL/GenBank/DDBJ databases">
        <authorList>
            <person name="Peterson S.W."/>
        </authorList>
    </citation>
    <scope>NUCLEOTIDE SEQUENCE [LARGE SCALE GENOMIC DNA]</scope>
    <source>
        <strain evidence="1 2">M1</strain>
    </source>
</reference>
<evidence type="ECO:0000313" key="2">
    <source>
        <dbReference type="Proteomes" id="UP000190285"/>
    </source>
</evidence>
<dbReference type="InterPro" id="IPR009377">
    <property type="entry name" value="EutA"/>
</dbReference>
<dbReference type="PIRSF" id="PIRSF012293">
    <property type="entry name" value="EutA"/>
    <property type="match status" value="1"/>
</dbReference>
<gene>
    <name evidence="1" type="ORF">SAMN02194393_00325</name>
</gene>